<protein>
    <submittedName>
        <fullName evidence="2">G_PROTEIN_RECEP_F1_2 domain-containing protein</fullName>
    </submittedName>
</protein>
<accession>A0AC35TTK7</accession>
<dbReference type="Proteomes" id="UP000095286">
    <property type="component" value="Unplaced"/>
</dbReference>
<organism evidence="1 2">
    <name type="scientific">Rhabditophanes sp. KR3021</name>
    <dbReference type="NCBI Taxonomy" id="114890"/>
    <lineage>
        <taxon>Eukaryota</taxon>
        <taxon>Metazoa</taxon>
        <taxon>Ecdysozoa</taxon>
        <taxon>Nematoda</taxon>
        <taxon>Chromadorea</taxon>
        <taxon>Rhabditida</taxon>
        <taxon>Tylenchina</taxon>
        <taxon>Panagrolaimomorpha</taxon>
        <taxon>Strongyloidoidea</taxon>
        <taxon>Alloionematidae</taxon>
        <taxon>Rhabditophanes</taxon>
    </lineage>
</organism>
<evidence type="ECO:0000313" key="1">
    <source>
        <dbReference type="Proteomes" id="UP000095286"/>
    </source>
</evidence>
<dbReference type="WBParaSite" id="RSKR_0000420533.1">
    <property type="protein sequence ID" value="RSKR_0000420533.1"/>
    <property type="gene ID" value="RSKR_0000420533"/>
</dbReference>
<proteinExistence type="predicted"/>
<name>A0AC35TTK7_9BILA</name>
<reference evidence="2" key="1">
    <citation type="submission" date="2016-11" db="UniProtKB">
        <authorList>
            <consortium name="WormBaseParasite"/>
        </authorList>
    </citation>
    <scope>IDENTIFICATION</scope>
    <source>
        <strain evidence="2">KR3021</strain>
    </source>
</reference>
<sequence>MLDYLRVLFFTSFGLSLILNSISIYLFFQSKGKETSNAYHYMVFFQFIFGLTYSTVSVLLKMQVLIIHGYLVFIVEYPYFMNFNFEFYRILIFIVSSFIYGNISIVTFVLIYRYFYACSIFFLSKILFLKGLCLALLLPMLVSFNLWNAFDIDTPTTIAYNFDLPIKDGFVFATIQDRSLATSYVCFTLYFIHIPFSSWKLYILLIGYIIYIILNYVIVIFVFKKYMAYFKSHLSVMSANSIRMNKDFIKILAYQAFLPLILSGGPVILTITTILLELPIRHVGTYAIVSLTFSSSINPLLFIVFYLTIKRFMRKTNVIDLNSKSAGARIH</sequence>
<evidence type="ECO:0000313" key="2">
    <source>
        <dbReference type="WBParaSite" id="RSKR_0000420533.1"/>
    </source>
</evidence>